<dbReference type="OMA" id="YPAWYNA"/>
<name>A0A1V6P8B2_PENDC</name>
<dbReference type="OrthoDB" id="5419608at2759"/>
<comment type="caution">
    <text evidence="3">The sequence shown here is derived from an EMBL/GenBank/DDBJ whole genome shotgun (WGS) entry which is preliminary data.</text>
</comment>
<organism evidence="3 4">
    <name type="scientific">Penicillium decumbens</name>
    <dbReference type="NCBI Taxonomy" id="69771"/>
    <lineage>
        <taxon>Eukaryota</taxon>
        <taxon>Fungi</taxon>
        <taxon>Dikarya</taxon>
        <taxon>Ascomycota</taxon>
        <taxon>Pezizomycotina</taxon>
        <taxon>Eurotiomycetes</taxon>
        <taxon>Eurotiomycetidae</taxon>
        <taxon>Eurotiales</taxon>
        <taxon>Aspergillaceae</taxon>
        <taxon>Penicillium</taxon>
    </lineage>
</organism>
<evidence type="ECO:0000256" key="2">
    <source>
        <dbReference type="SAM" id="SignalP"/>
    </source>
</evidence>
<accession>A0A1V6P8B2</accession>
<keyword evidence="2" id="KW-0732">Signal</keyword>
<evidence type="ECO:0000313" key="3">
    <source>
        <dbReference type="EMBL" id="OQD73239.1"/>
    </source>
</evidence>
<feature type="region of interest" description="Disordered" evidence="1">
    <location>
        <begin position="156"/>
        <end position="179"/>
    </location>
</feature>
<evidence type="ECO:0000256" key="1">
    <source>
        <dbReference type="SAM" id="MobiDB-lite"/>
    </source>
</evidence>
<sequence>MQSKILAALFFSTLALAAPAPQETSDSYITNPEFDADSAAAALSSIPNSILTVLATAVPASWYADLADPASLSSINSEIEAGTMPAWYNQLPASVKAWATSAGELGLTDATTTASASASASATSAPSAATDSASTTSGSTGSVAVQTTAVSTSSVSTSTSTAASGSVSPSSTAASSTSTGGAPIATGSIAMSFAGAISLLGLVVAL</sequence>
<proteinExistence type="predicted"/>
<feature type="chain" id="PRO_5012144551" evidence="2">
    <location>
        <begin position="18"/>
        <end position="206"/>
    </location>
</feature>
<protein>
    <submittedName>
        <fullName evidence="3">Uncharacterized protein</fullName>
    </submittedName>
</protein>
<dbReference type="AlphaFoldDB" id="A0A1V6P8B2"/>
<evidence type="ECO:0000313" key="4">
    <source>
        <dbReference type="Proteomes" id="UP000191522"/>
    </source>
</evidence>
<dbReference type="EMBL" id="MDYL01000016">
    <property type="protein sequence ID" value="OQD73239.1"/>
    <property type="molecule type" value="Genomic_DNA"/>
</dbReference>
<feature type="signal peptide" evidence="2">
    <location>
        <begin position="1"/>
        <end position="17"/>
    </location>
</feature>
<keyword evidence="4" id="KW-1185">Reference proteome</keyword>
<reference evidence="4" key="1">
    <citation type="journal article" date="2017" name="Nat. Microbiol.">
        <title>Global analysis of biosynthetic gene clusters reveals vast potential of secondary metabolite production in Penicillium species.</title>
        <authorList>
            <person name="Nielsen J.C."/>
            <person name="Grijseels S."/>
            <person name="Prigent S."/>
            <person name="Ji B."/>
            <person name="Dainat J."/>
            <person name="Nielsen K.F."/>
            <person name="Frisvad J.C."/>
            <person name="Workman M."/>
            <person name="Nielsen J."/>
        </authorList>
    </citation>
    <scope>NUCLEOTIDE SEQUENCE [LARGE SCALE GENOMIC DNA]</scope>
    <source>
        <strain evidence="4">IBT 11843</strain>
    </source>
</reference>
<dbReference type="Proteomes" id="UP000191522">
    <property type="component" value="Unassembled WGS sequence"/>
</dbReference>
<gene>
    <name evidence="3" type="ORF">PENDEC_c016G02215</name>
</gene>
<feature type="region of interest" description="Disordered" evidence="1">
    <location>
        <begin position="120"/>
        <end position="142"/>
    </location>
</feature>